<feature type="transmembrane region" description="Helical" evidence="1">
    <location>
        <begin position="46"/>
        <end position="64"/>
    </location>
</feature>
<sequence>MDFKKAFTPKDTEELKPNFFVKKTHDGYKQVKPLVWNGQWRLRGQIGWRNVLTIVLILALFFSGSKYVNFYEDFHQDPESFCKDYSIYSLPNIGEVVYEDTSSIQVDIVEGQWPLS</sequence>
<keyword evidence="1" id="KW-1133">Transmembrane helix</keyword>
<proteinExistence type="predicted"/>
<gene>
    <name evidence="2" type="ORF">LCGC14_0730110</name>
</gene>
<name>A0A0F9QA29_9ZZZZ</name>
<evidence type="ECO:0000313" key="2">
    <source>
        <dbReference type="EMBL" id="KKN40795.1"/>
    </source>
</evidence>
<dbReference type="AlphaFoldDB" id="A0A0F9QA29"/>
<reference evidence="2" key="1">
    <citation type="journal article" date="2015" name="Nature">
        <title>Complex archaea that bridge the gap between prokaryotes and eukaryotes.</title>
        <authorList>
            <person name="Spang A."/>
            <person name="Saw J.H."/>
            <person name="Jorgensen S.L."/>
            <person name="Zaremba-Niedzwiedzka K."/>
            <person name="Martijn J."/>
            <person name="Lind A.E."/>
            <person name="van Eijk R."/>
            <person name="Schleper C."/>
            <person name="Guy L."/>
            <person name="Ettema T.J."/>
        </authorList>
    </citation>
    <scope>NUCLEOTIDE SEQUENCE</scope>
</reference>
<comment type="caution">
    <text evidence="2">The sequence shown here is derived from an EMBL/GenBank/DDBJ whole genome shotgun (WGS) entry which is preliminary data.</text>
</comment>
<evidence type="ECO:0000256" key="1">
    <source>
        <dbReference type="SAM" id="Phobius"/>
    </source>
</evidence>
<dbReference type="EMBL" id="LAZR01001685">
    <property type="protein sequence ID" value="KKN40795.1"/>
    <property type="molecule type" value="Genomic_DNA"/>
</dbReference>
<organism evidence="2">
    <name type="scientific">marine sediment metagenome</name>
    <dbReference type="NCBI Taxonomy" id="412755"/>
    <lineage>
        <taxon>unclassified sequences</taxon>
        <taxon>metagenomes</taxon>
        <taxon>ecological metagenomes</taxon>
    </lineage>
</organism>
<accession>A0A0F9QA29</accession>
<protein>
    <submittedName>
        <fullName evidence="2">Uncharacterized protein</fullName>
    </submittedName>
</protein>
<keyword evidence="1" id="KW-0472">Membrane</keyword>
<keyword evidence="1" id="KW-0812">Transmembrane</keyword>